<evidence type="ECO:0000313" key="2">
    <source>
        <dbReference type="EMBL" id="GFE12035.1"/>
    </source>
</evidence>
<dbReference type="Proteomes" id="UP000430079">
    <property type="component" value="Unassembled WGS sequence"/>
</dbReference>
<feature type="region of interest" description="Disordered" evidence="1">
    <location>
        <begin position="60"/>
        <end position="82"/>
    </location>
</feature>
<sequence>MHGQGNAPLAPPPCPVPDGQGALTLPRELIGPLPHLPVADEQLAAVIRWYAEPFGRRRPVPTDAPALLVTSHQDRRLPGGDA</sequence>
<name>A0A640SRE0_9ACTN</name>
<reference evidence="2 3" key="1">
    <citation type="submission" date="2019-12" db="EMBL/GenBank/DDBJ databases">
        <title>Whole genome shotgun sequence of Streptomyces hygroscopicus subsp. glebosus NBRC 13786.</title>
        <authorList>
            <person name="Ichikawa N."/>
            <person name="Kimura A."/>
            <person name="Kitahashi Y."/>
            <person name="Komaki H."/>
            <person name="Tamura T."/>
        </authorList>
    </citation>
    <scope>NUCLEOTIDE SEQUENCE [LARGE SCALE GENOMIC DNA]</scope>
    <source>
        <strain evidence="2 3">NBRC 13786</strain>
    </source>
</reference>
<comment type="caution">
    <text evidence="2">The sequence shown here is derived from an EMBL/GenBank/DDBJ whole genome shotgun (WGS) entry which is preliminary data.</text>
</comment>
<dbReference type="AlphaFoldDB" id="A0A640SRE0"/>
<accession>A0A640SRE0</accession>
<keyword evidence="3" id="KW-1185">Reference proteome</keyword>
<evidence type="ECO:0000256" key="1">
    <source>
        <dbReference type="SAM" id="MobiDB-lite"/>
    </source>
</evidence>
<protein>
    <submittedName>
        <fullName evidence="2">Uncharacterized protein</fullName>
    </submittedName>
</protein>
<evidence type="ECO:0000313" key="3">
    <source>
        <dbReference type="Proteomes" id="UP000430079"/>
    </source>
</evidence>
<organism evidence="2 3">
    <name type="scientific">Streptomyces glebosus</name>
    <dbReference type="NCBI Taxonomy" id="249580"/>
    <lineage>
        <taxon>Bacteria</taxon>
        <taxon>Bacillati</taxon>
        <taxon>Actinomycetota</taxon>
        <taxon>Actinomycetes</taxon>
        <taxon>Kitasatosporales</taxon>
        <taxon>Streptomycetaceae</taxon>
        <taxon>Streptomyces</taxon>
    </lineage>
</organism>
<proteinExistence type="predicted"/>
<feature type="compositionally biased region" description="Basic and acidic residues" evidence="1">
    <location>
        <begin position="72"/>
        <end position="82"/>
    </location>
</feature>
<feature type="region of interest" description="Disordered" evidence="1">
    <location>
        <begin position="1"/>
        <end position="21"/>
    </location>
</feature>
<dbReference type="EMBL" id="BLIO01000001">
    <property type="protein sequence ID" value="GFE12035.1"/>
    <property type="molecule type" value="Genomic_DNA"/>
</dbReference>
<gene>
    <name evidence="2" type="ORF">Sgleb_00820</name>
</gene>